<reference evidence="1" key="2">
    <citation type="submission" date="2020-09" db="EMBL/GenBank/DDBJ databases">
        <authorList>
            <person name="Sun Q."/>
            <person name="Kim S."/>
        </authorList>
    </citation>
    <scope>NUCLEOTIDE SEQUENCE</scope>
    <source>
        <strain evidence="1">KCTC 12368</strain>
    </source>
</reference>
<sequence>MISIRKIYYCLLLGVPLLLGIGSEKAKAQVNFLGKPGYMTSPSASWNEEKRLGLSFGYIPRVYSKDINPGANTPISLNTLNFYNVRAGLTRFMEVNFTVTYRPSLRDRIGIGDRQVDFRFRLKEENKYWPSIVLAITPPGSNAPFMSQDYLVLTKNIALKSWMLQFTAGYGSPYMIKKNRTGDGPKYSFAKKDSFFGVDYLVGPFGGMSVKPLDWAGLMVEYNTNTINAGVFVDIQDWLSVNAYTFEGKKLAFNIAMQFSLDFKPKELRAYERKH</sequence>
<protein>
    <submittedName>
        <fullName evidence="1">Uncharacterized protein</fullName>
    </submittedName>
</protein>
<keyword evidence="2" id="KW-1185">Reference proteome</keyword>
<reference evidence="1" key="1">
    <citation type="journal article" date="2014" name="Int. J. Syst. Evol. Microbiol.">
        <title>Complete genome sequence of Corynebacterium casei LMG S-19264T (=DSM 44701T), isolated from a smear-ripened cheese.</title>
        <authorList>
            <consortium name="US DOE Joint Genome Institute (JGI-PGF)"/>
            <person name="Walter F."/>
            <person name="Albersmeier A."/>
            <person name="Kalinowski J."/>
            <person name="Ruckert C."/>
        </authorList>
    </citation>
    <scope>NUCLEOTIDE SEQUENCE</scope>
    <source>
        <strain evidence="1">KCTC 12368</strain>
    </source>
</reference>
<accession>A0A918UJP4</accession>
<gene>
    <name evidence="1" type="ORF">GCM10007049_04460</name>
</gene>
<name>A0A918UJP4_9BACT</name>
<dbReference type="Proteomes" id="UP000619457">
    <property type="component" value="Unassembled WGS sequence"/>
</dbReference>
<evidence type="ECO:0000313" key="1">
    <source>
        <dbReference type="EMBL" id="GGZ15462.1"/>
    </source>
</evidence>
<evidence type="ECO:0000313" key="2">
    <source>
        <dbReference type="Proteomes" id="UP000619457"/>
    </source>
</evidence>
<comment type="caution">
    <text evidence="1">The sequence shown here is derived from an EMBL/GenBank/DDBJ whole genome shotgun (WGS) entry which is preliminary data.</text>
</comment>
<proteinExistence type="predicted"/>
<organism evidence="1 2">
    <name type="scientific">Echinicola pacifica</name>
    <dbReference type="NCBI Taxonomy" id="346377"/>
    <lineage>
        <taxon>Bacteria</taxon>
        <taxon>Pseudomonadati</taxon>
        <taxon>Bacteroidota</taxon>
        <taxon>Cytophagia</taxon>
        <taxon>Cytophagales</taxon>
        <taxon>Cyclobacteriaceae</taxon>
        <taxon>Echinicola</taxon>
    </lineage>
</organism>
<dbReference type="InterPro" id="IPR010344">
    <property type="entry name" value="YbjH"/>
</dbReference>
<dbReference type="AlphaFoldDB" id="A0A918UJP4"/>
<dbReference type="Pfam" id="PF06082">
    <property type="entry name" value="YjbH"/>
    <property type="match status" value="1"/>
</dbReference>
<dbReference type="EMBL" id="BMWX01000001">
    <property type="protein sequence ID" value="GGZ15462.1"/>
    <property type="molecule type" value="Genomic_DNA"/>
</dbReference>
<dbReference type="RefSeq" id="WP_018474307.1">
    <property type="nucleotide sequence ID" value="NZ_BMWX01000001.1"/>
</dbReference>